<dbReference type="InterPro" id="IPR050525">
    <property type="entry name" value="ECM_Assembly_Org"/>
</dbReference>
<evidence type="ECO:0000256" key="7">
    <source>
        <dbReference type="SAM" id="SignalP"/>
    </source>
</evidence>
<comment type="subcellular location">
    <subcellularLocation>
        <location evidence="1">Secreted</location>
        <location evidence="1">Extracellular space</location>
        <location evidence="1">Extracellular matrix</location>
    </subcellularLocation>
</comment>
<evidence type="ECO:0000256" key="6">
    <source>
        <dbReference type="SAM" id="MobiDB-lite"/>
    </source>
</evidence>
<feature type="region of interest" description="Disordered" evidence="6">
    <location>
        <begin position="250"/>
        <end position="577"/>
    </location>
</feature>
<dbReference type="Gene3D" id="3.40.50.410">
    <property type="entry name" value="von Willebrand factor, type A domain"/>
    <property type="match status" value="3"/>
</dbReference>
<feature type="domain" description="VWFA" evidence="8">
    <location>
        <begin position="606"/>
        <end position="791"/>
    </location>
</feature>
<evidence type="ECO:0000256" key="4">
    <source>
        <dbReference type="ARBA" id="ARBA00022737"/>
    </source>
</evidence>
<keyword evidence="5" id="KW-0130">Cell adhesion</keyword>
<dbReference type="PANTHER" id="PTHR24020:SF18">
    <property type="entry name" value="COLLAGEN ALPHA-1(VI) CHAIN"/>
    <property type="match status" value="1"/>
</dbReference>
<gene>
    <name evidence="9" type="ORF">AOXY_G4923</name>
</gene>
<keyword evidence="4" id="KW-0677">Repeat</keyword>
<dbReference type="InterPro" id="IPR036465">
    <property type="entry name" value="vWFA_dom_sf"/>
</dbReference>
<feature type="compositionally biased region" description="Low complexity" evidence="6">
    <location>
        <begin position="564"/>
        <end position="576"/>
    </location>
</feature>
<evidence type="ECO:0000256" key="5">
    <source>
        <dbReference type="ARBA" id="ARBA00022889"/>
    </source>
</evidence>
<reference evidence="9" key="1">
    <citation type="submission" date="2022-02" db="EMBL/GenBank/DDBJ databases">
        <title>Atlantic sturgeon de novo genome assembly.</title>
        <authorList>
            <person name="Stock M."/>
            <person name="Klopp C."/>
            <person name="Guiguen Y."/>
            <person name="Cabau C."/>
            <person name="Parinello H."/>
            <person name="Santidrian Yebra-Pimentel E."/>
            <person name="Kuhl H."/>
            <person name="Dirks R.P."/>
            <person name="Guessner J."/>
            <person name="Wuertz S."/>
            <person name="Du K."/>
            <person name="Schartl M."/>
        </authorList>
    </citation>
    <scope>NUCLEOTIDE SEQUENCE</scope>
    <source>
        <strain evidence="9">STURGEONOMICS-FGT-2020</strain>
        <tissue evidence="9">Whole blood</tissue>
    </source>
</reference>
<feature type="compositionally biased region" description="Low complexity" evidence="6">
    <location>
        <begin position="295"/>
        <end position="304"/>
    </location>
</feature>
<keyword evidence="7" id="KW-0732">Signal</keyword>
<feature type="signal peptide" evidence="7">
    <location>
        <begin position="1"/>
        <end position="19"/>
    </location>
</feature>
<dbReference type="PROSITE" id="PS50234">
    <property type="entry name" value="VWFA"/>
    <property type="match status" value="3"/>
</dbReference>
<keyword evidence="3" id="KW-0272">Extracellular matrix</keyword>
<dbReference type="Pfam" id="PF00092">
    <property type="entry name" value="VWA"/>
    <property type="match status" value="3"/>
</dbReference>
<dbReference type="PRINTS" id="PR00453">
    <property type="entry name" value="VWFADOMAIN"/>
</dbReference>
<dbReference type="EMBL" id="JAGXEW010000004">
    <property type="protein sequence ID" value="KAK1172362.1"/>
    <property type="molecule type" value="Genomic_DNA"/>
</dbReference>
<evidence type="ECO:0000256" key="1">
    <source>
        <dbReference type="ARBA" id="ARBA00004498"/>
    </source>
</evidence>
<dbReference type="InterPro" id="IPR008160">
    <property type="entry name" value="Collagen"/>
</dbReference>
<proteinExistence type="predicted"/>
<dbReference type="Proteomes" id="UP001230051">
    <property type="component" value="Unassembled WGS sequence"/>
</dbReference>
<dbReference type="SUPFAM" id="SSF53300">
    <property type="entry name" value="vWA-like"/>
    <property type="match status" value="3"/>
</dbReference>
<comment type="caution">
    <text evidence="9">The sequence shown here is derived from an EMBL/GenBank/DDBJ whole genome shotgun (WGS) entry which is preliminary data.</text>
</comment>
<feature type="chain" id="PRO_5041914634" description="VWFA domain-containing protein" evidence="7">
    <location>
        <begin position="20"/>
        <end position="1010"/>
    </location>
</feature>
<dbReference type="CDD" id="cd01450">
    <property type="entry name" value="vWFA_subfamily_ECM"/>
    <property type="match status" value="1"/>
</dbReference>
<organism evidence="9 10">
    <name type="scientific">Acipenser oxyrinchus oxyrinchus</name>
    <dbReference type="NCBI Taxonomy" id="40147"/>
    <lineage>
        <taxon>Eukaryota</taxon>
        <taxon>Metazoa</taxon>
        <taxon>Chordata</taxon>
        <taxon>Craniata</taxon>
        <taxon>Vertebrata</taxon>
        <taxon>Euteleostomi</taxon>
        <taxon>Actinopterygii</taxon>
        <taxon>Chondrostei</taxon>
        <taxon>Acipenseriformes</taxon>
        <taxon>Acipenseridae</taxon>
        <taxon>Acipenser</taxon>
    </lineage>
</organism>
<dbReference type="SMART" id="SM00327">
    <property type="entry name" value="VWA"/>
    <property type="match status" value="3"/>
</dbReference>
<feature type="compositionally biased region" description="Gly residues" evidence="6">
    <location>
        <begin position="269"/>
        <end position="278"/>
    </location>
</feature>
<keyword evidence="10" id="KW-1185">Reference proteome</keyword>
<evidence type="ECO:0000256" key="2">
    <source>
        <dbReference type="ARBA" id="ARBA00022525"/>
    </source>
</evidence>
<feature type="domain" description="VWFA" evidence="8">
    <location>
        <begin position="33"/>
        <end position="226"/>
    </location>
</feature>
<dbReference type="AlphaFoldDB" id="A0AAD8LR27"/>
<feature type="compositionally biased region" description="Gly residues" evidence="6">
    <location>
        <begin position="250"/>
        <end position="260"/>
    </location>
</feature>
<name>A0AAD8LR27_ACIOX</name>
<accession>A0AAD8LR27</accession>
<dbReference type="GO" id="GO:0007155">
    <property type="term" value="P:cell adhesion"/>
    <property type="evidence" value="ECO:0007669"/>
    <property type="project" value="UniProtKB-KW"/>
</dbReference>
<keyword evidence="2" id="KW-0964">Secreted</keyword>
<dbReference type="Pfam" id="PF01391">
    <property type="entry name" value="Collagen"/>
    <property type="match status" value="2"/>
</dbReference>
<dbReference type="FunFam" id="3.40.50.410:FF:000026">
    <property type="entry name" value="Collagen, type VI, alpha 1"/>
    <property type="match status" value="1"/>
</dbReference>
<sequence length="1010" mass="107044">MYSLLRIVGLLNVVCNVDSLLGIRSNFYGCPADVYIVLDTSESVALRVQPYGSFVENIKQFALDFVDQLNSRYYRCNRNLTWNAGLLHYSDEVKVMSGLTSMHTNKTALKKAIRDVRYIGKGTYTDCAITAATGQLMSGISPFHANKYMVVVTDGHPFDGYKEPCGGISYAVTEAKGMDIKIFGVAITPDHLDDRLGSIATEFRYRYNLSATGDNPDVVKNTINTIISTIYKDSESLCCTYECKAGRGLPGAPGGNGEAGIQGKRGVSGKPGGAGSMGTTGDQGPPGHRGEKGDTGPPGTRGPRGAFGQKGDKGANGVDGKDGLMGDSGSPGLPGCKGDDGSDGEPGPPGQKGDPGPFGAKGQKGEIGTSGMAGLSGISGATGPKGDPGPRGMKGNKGDQGDDGDFGNPGVQGTKGEKGEKGMRGPAGVRGVRGDKGNTGPAGAQGHEGTAGDNGSPGPRGVAGLKGYKGEPGPMGPEGTKGSTGLIGPPGEPGPAGERGEEGATGQGTQGYPGFQGFPGLRGEPGLKGIRGFPGLKGDQGLPGDRGSDNDLPGKEGARGPKGYPGLPGEYGSPGLSGPPGPDECEILEIIKKLCSCCECDCGPVKLLFVLDSSESVGLQNFTLEKEFIIRVINKITKIGKNKSDQGSRVGVVQYSHESTQELVSMDDPKITSLAQLKSAVKNMRWIAGGTYTGEALDFAKQSFGTSQLTNKVAIVLTDGRSDTRDSKPLSSLCTVPNIRVIGIGIGDIFRRAPYTKMLQEITCQTTSKPGAYLKITDHTQLLEESFFENVTNYICQDKKCPDFTCRTEFKEATDIAFMLDGSTSVGKKNFERTKGFVEQVARKLLSKDFDQRRFLRLSIMQYSGTSQQKVEVPFTNRLEDVLGHIQAMTYIDQATDLPAALRFLGEVFKREGRSNARKKVVIFSDGRSVSAVRSRIPEQADGAKKQNLDLFAVTVGDHFDETGICQLVTGQVNNFNYTYVDQKVFRVPQYMDLTKNVVMQSLVRKLSTA</sequence>
<evidence type="ECO:0000259" key="8">
    <source>
        <dbReference type="PROSITE" id="PS50234"/>
    </source>
</evidence>
<feature type="compositionally biased region" description="Basic and acidic residues" evidence="6">
    <location>
        <begin position="546"/>
        <end position="559"/>
    </location>
</feature>
<evidence type="ECO:0000313" key="9">
    <source>
        <dbReference type="EMBL" id="KAK1172362.1"/>
    </source>
</evidence>
<dbReference type="InterPro" id="IPR002035">
    <property type="entry name" value="VWF_A"/>
</dbReference>
<protein>
    <recommendedName>
        <fullName evidence="8">VWFA domain-containing protein</fullName>
    </recommendedName>
</protein>
<dbReference type="PANTHER" id="PTHR24020">
    <property type="entry name" value="COLLAGEN ALPHA"/>
    <property type="match status" value="1"/>
</dbReference>
<evidence type="ECO:0000313" key="10">
    <source>
        <dbReference type="Proteomes" id="UP001230051"/>
    </source>
</evidence>
<feature type="domain" description="VWFA" evidence="8">
    <location>
        <begin position="815"/>
        <end position="1003"/>
    </location>
</feature>
<evidence type="ECO:0000256" key="3">
    <source>
        <dbReference type="ARBA" id="ARBA00022530"/>
    </source>
</evidence>